<protein>
    <submittedName>
        <fullName evidence="1">AlNc14C31G2889 protein</fullName>
    </submittedName>
</protein>
<dbReference type="AlphaFoldDB" id="F0W7T6"/>
<gene>
    <name evidence="1" type="primary">AlNc14C31G2889</name>
    <name evidence="1" type="ORF">ALNC14_033310</name>
</gene>
<evidence type="ECO:0000313" key="1">
    <source>
        <dbReference type="EMBL" id="CCA17188.1"/>
    </source>
</evidence>
<reference evidence="1" key="1">
    <citation type="journal article" date="2011" name="PLoS Biol.">
        <title>Gene gain and loss during evolution of obligate parasitism in the white rust pathogen of Arabidopsis thaliana.</title>
        <authorList>
            <person name="Kemen E."/>
            <person name="Gardiner A."/>
            <person name="Schultz-Larsen T."/>
            <person name="Kemen A.C."/>
            <person name="Balmuth A.L."/>
            <person name="Robert-Seilaniantz A."/>
            <person name="Bailey K."/>
            <person name="Holub E."/>
            <person name="Studholme D.J."/>
            <person name="Maclean D."/>
            <person name="Jones J.D."/>
        </authorList>
    </citation>
    <scope>NUCLEOTIDE SEQUENCE</scope>
</reference>
<dbReference type="EMBL" id="FR824076">
    <property type="protein sequence ID" value="CCA17188.1"/>
    <property type="molecule type" value="Genomic_DNA"/>
</dbReference>
<proteinExistence type="predicted"/>
<accession>F0W7T6</accession>
<reference evidence="1" key="2">
    <citation type="submission" date="2011-02" db="EMBL/GenBank/DDBJ databases">
        <authorList>
            <person name="MacLean D."/>
        </authorList>
    </citation>
    <scope>NUCLEOTIDE SEQUENCE</scope>
</reference>
<name>F0W7T6_9STRA</name>
<organism evidence="1">
    <name type="scientific">Albugo laibachii Nc14</name>
    <dbReference type="NCBI Taxonomy" id="890382"/>
    <lineage>
        <taxon>Eukaryota</taxon>
        <taxon>Sar</taxon>
        <taxon>Stramenopiles</taxon>
        <taxon>Oomycota</taxon>
        <taxon>Peronosporomycetes</taxon>
        <taxon>Albuginales</taxon>
        <taxon>Albuginaceae</taxon>
        <taxon>Albugo</taxon>
    </lineage>
</organism>
<dbReference type="HOGENOM" id="CLU_2065830_0_0_1"/>
<sequence length="119" mass="13966">MKSIFGKEKRMSNINKVKHSLYSNPKKTTLHIKQHQLNGNKRHRSLVRNSNYQIELVAETVPVPKRIAISVQDSETGWRNRNRTRFKQVQDFFVLHLTPYLLGYQVPRTQLFAHSLLVA</sequence>